<organism evidence="2 3">
    <name type="scientific">Nitzschia inconspicua</name>
    <dbReference type="NCBI Taxonomy" id="303405"/>
    <lineage>
        <taxon>Eukaryota</taxon>
        <taxon>Sar</taxon>
        <taxon>Stramenopiles</taxon>
        <taxon>Ochrophyta</taxon>
        <taxon>Bacillariophyta</taxon>
        <taxon>Bacillariophyceae</taxon>
        <taxon>Bacillariophycidae</taxon>
        <taxon>Bacillariales</taxon>
        <taxon>Bacillariaceae</taxon>
        <taxon>Nitzschia</taxon>
    </lineage>
</organism>
<comment type="caution">
    <text evidence="2">The sequence shown here is derived from an EMBL/GenBank/DDBJ whole genome shotgun (WGS) entry which is preliminary data.</text>
</comment>
<dbReference type="EMBL" id="JAGRRH010000002">
    <property type="protein sequence ID" value="KAG7373611.1"/>
    <property type="molecule type" value="Genomic_DNA"/>
</dbReference>
<sequence length="366" mass="40845">MPTFSSSVMTLFVSSYNPFRGHYQNHHQSSSAKSASARPLPLSEDDLQRLNPQSVPTTTIPHHHQIIPIVLLDALLPNQRLYFSSQDPKFEQLLKYLHATTTTTTTTTTVTPACIGIMGLDPQTGYVLSTGVLCHVPIHPTGTGGGGGGGGGGGAYGVTYGITQNNERVMATSFKATTQCFQVLDEPWMDPTNSFYMAKVVTEQQQQQLQLQESSRQQQPPPPLSKRAEQWFASIPTLVSQWKALLYQAEWVTPANLVKQYQLDEIGSHIPTTATERAWWVAALLNPVGKVPLNLDQQRQVIQQGLIPPFHKYMTGSDLRPYMLECDNDEDRLLLAVTGIQASCDFLRHFIEAERKRKQERRRKSS</sequence>
<accession>A0A9K3M5R7</accession>
<evidence type="ECO:0000313" key="3">
    <source>
        <dbReference type="Proteomes" id="UP000693970"/>
    </source>
</evidence>
<reference evidence="2" key="1">
    <citation type="journal article" date="2021" name="Sci. Rep.">
        <title>Diploid genomic architecture of Nitzschia inconspicua, an elite biomass production diatom.</title>
        <authorList>
            <person name="Oliver A."/>
            <person name="Podell S."/>
            <person name="Pinowska A."/>
            <person name="Traller J.C."/>
            <person name="Smith S.R."/>
            <person name="McClure R."/>
            <person name="Beliaev A."/>
            <person name="Bohutskyi P."/>
            <person name="Hill E.A."/>
            <person name="Rabines A."/>
            <person name="Zheng H."/>
            <person name="Allen L.Z."/>
            <person name="Kuo A."/>
            <person name="Grigoriev I.V."/>
            <person name="Allen A.E."/>
            <person name="Hazlebeck D."/>
            <person name="Allen E.E."/>
        </authorList>
    </citation>
    <scope>NUCLEOTIDE SEQUENCE</scope>
    <source>
        <strain evidence="2">Hildebrandi</strain>
    </source>
</reference>
<evidence type="ECO:0000256" key="1">
    <source>
        <dbReference type="SAM" id="MobiDB-lite"/>
    </source>
</evidence>
<proteinExistence type="predicted"/>
<dbReference type="OrthoDB" id="48391at2759"/>
<dbReference type="Proteomes" id="UP000693970">
    <property type="component" value="Unassembled WGS sequence"/>
</dbReference>
<protein>
    <submittedName>
        <fullName evidence="2">Uncharacterized protein</fullName>
    </submittedName>
</protein>
<feature type="region of interest" description="Disordered" evidence="1">
    <location>
        <begin position="207"/>
        <end position="226"/>
    </location>
</feature>
<gene>
    <name evidence="2" type="ORF">IV203_034335</name>
</gene>
<dbReference type="AlphaFoldDB" id="A0A9K3M5R7"/>
<feature type="compositionally biased region" description="Low complexity" evidence="1">
    <location>
        <begin position="207"/>
        <end position="218"/>
    </location>
</feature>
<keyword evidence="3" id="KW-1185">Reference proteome</keyword>
<name>A0A9K3M5R7_9STRA</name>
<evidence type="ECO:0000313" key="2">
    <source>
        <dbReference type="EMBL" id="KAG7373611.1"/>
    </source>
</evidence>
<reference evidence="2" key="2">
    <citation type="submission" date="2021-04" db="EMBL/GenBank/DDBJ databases">
        <authorList>
            <person name="Podell S."/>
        </authorList>
    </citation>
    <scope>NUCLEOTIDE SEQUENCE</scope>
    <source>
        <strain evidence="2">Hildebrandi</strain>
    </source>
</reference>